<proteinExistence type="predicted"/>
<keyword evidence="2" id="KW-1185">Reference proteome</keyword>
<reference evidence="1 2" key="1">
    <citation type="submission" date="2019-02" db="EMBL/GenBank/DDBJ databases">
        <title>Opniocepnalus argus genome.</title>
        <authorList>
            <person name="Zhou C."/>
            <person name="Xiao S."/>
        </authorList>
    </citation>
    <scope>NUCLEOTIDE SEQUENCE [LARGE SCALE GENOMIC DNA]</scope>
    <source>
        <strain evidence="1">OARG1902GOOAL</strain>
        <tissue evidence="1">Muscle</tissue>
    </source>
</reference>
<evidence type="ECO:0000313" key="1">
    <source>
        <dbReference type="EMBL" id="KAF3697659.1"/>
    </source>
</evidence>
<sequence>MLLYFSVHFIVQMSTLNQRGVESKSFDNHGNCPVCHCPMIRAALCHTCTTPEALVISPPSSVARNKDFKGYFHPKFKLKYSTYKRALF</sequence>
<protein>
    <submittedName>
        <fullName evidence="1">Uncharacterized protein</fullName>
    </submittedName>
</protein>
<accession>A0A6G1Q5E2</accession>
<dbReference type="EMBL" id="CM015724">
    <property type="protein sequence ID" value="KAF3697659.1"/>
    <property type="molecule type" value="Genomic_DNA"/>
</dbReference>
<name>A0A6G1Q5E2_CHAAH</name>
<gene>
    <name evidence="1" type="ORF">EXN66_Car013339</name>
</gene>
<dbReference type="Proteomes" id="UP000503349">
    <property type="component" value="Chromosome 13"/>
</dbReference>
<reference evidence="2" key="2">
    <citation type="submission" date="2019-02" db="EMBL/GenBank/DDBJ databases">
        <title>Opniocepnalus argus Var Kimnra genome.</title>
        <authorList>
            <person name="Zhou C."/>
            <person name="Xiao S."/>
        </authorList>
    </citation>
    <scope>NUCLEOTIDE SEQUENCE [LARGE SCALE GENOMIC DNA]</scope>
</reference>
<evidence type="ECO:0000313" key="2">
    <source>
        <dbReference type="Proteomes" id="UP000503349"/>
    </source>
</evidence>
<dbReference type="AlphaFoldDB" id="A0A6G1Q5E2"/>
<organism evidence="1 2">
    <name type="scientific">Channa argus</name>
    <name type="common">Northern snakehead</name>
    <name type="synonym">Ophicephalus argus</name>
    <dbReference type="NCBI Taxonomy" id="215402"/>
    <lineage>
        <taxon>Eukaryota</taxon>
        <taxon>Metazoa</taxon>
        <taxon>Chordata</taxon>
        <taxon>Craniata</taxon>
        <taxon>Vertebrata</taxon>
        <taxon>Euteleostomi</taxon>
        <taxon>Actinopterygii</taxon>
        <taxon>Neopterygii</taxon>
        <taxon>Teleostei</taxon>
        <taxon>Neoteleostei</taxon>
        <taxon>Acanthomorphata</taxon>
        <taxon>Anabantaria</taxon>
        <taxon>Anabantiformes</taxon>
        <taxon>Channoidei</taxon>
        <taxon>Channidae</taxon>
        <taxon>Channa</taxon>
    </lineage>
</organism>